<accession>A0ABM2EWI5</accession>
<evidence type="ECO:0000313" key="6">
    <source>
        <dbReference type="RefSeq" id="XP_008518709.2"/>
    </source>
</evidence>
<dbReference type="InterPro" id="IPR001715">
    <property type="entry name" value="CH_dom"/>
</dbReference>
<dbReference type="PANTHER" id="PTHR47385">
    <property type="entry name" value="CALPONIN"/>
    <property type="match status" value="1"/>
</dbReference>
<dbReference type="PROSITE" id="PS01052">
    <property type="entry name" value="CALPONIN_1"/>
    <property type="match status" value="1"/>
</dbReference>
<dbReference type="PROSITE" id="PS50021">
    <property type="entry name" value="CH"/>
    <property type="match status" value="1"/>
</dbReference>
<dbReference type="InterPro" id="IPR000557">
    <property type="entry name" value="Calponin_repeat"/>
</dbReference>
<dbReference type="Gene3D" id="1.10.418.10">
    <property type="entry name" value="Calponin-like domain"/>
    <property type="match status" value="1"/>
</dbReference>
<feature type="region of interest" description="Disordered" evidence="3">
    <location>
        <begin position="66"/>
        <end position="99"/>
    </location>
</feature>
<dbReference type="Pfam" id="PF00402">
    <property type="entry name" value="Calponin"/>
    <property type="match status" value="1"/>
</dbReference>
<evidence type="ECO:0000256" key="2">
    <source>
        <dbReference type="RuleBase" id="RU361224"/>
    </source>
</evidence>
<dbReference type="InterPro" id="IPR003096">
    <property type="entry name" value="SM22_calponin"/>
</dbReference>
<dbReference type="PRINTS" id="PR00890">
    <property type="entry name" value="TRANSGELIN"/>
</dbReference>
<evidence type="ECO:0000256" key="3">
    <source>
        <dbReference type="SAM" id="MobiDB-lite"/>
    </source>
</evidence>
<dbReference type="Proteomes" id="UP001652662">
    <property type="component" value="Unplaced"/>
</dbReference>
<feature type="domain" description="Calponin-homology (CH)" evidence="4">
    <location>
        <begin position="120"/>
        <end position="232"/>
    </location>
</feature>
<gene>
    <name evidence="6" type="primary">TAGLN2</name>
</gene>
<comment type="similarity">
    <text evidence="1 2">Belongs to the calponin family.</text>
</comment>
<dbReference type="CDD" id="cd21280">
    <property type="entry name" value="CH_TAGLN2"/>
    <property type="match status" value="1"/>
</dbReference>
<dbReference type="InterPro" id="IPR050606">
    <property type="entry name" value="Calponin-like"/>
</dbReference>
<evidence type="ECO:0000259" key="4">
    <source>
        <dbReference type="PROSITE" id="PS50021"/>
    </source>
</evidence>
<dbReference type="RefSeq" id="XP_008518709.2">
    <property type="nucleotide sequence ID" value="XM_008520487.2"/>
</dbReference>
<dbReference type="GeneID" id="103551142"/>
<dbReference type="SUPFAM" id="SSF47576">
    <property type="entry name" value="Calponin-homology domain, CH-domain"/>
    <property type="match status" value="1"/>
</dbReference>
<keyword evidence="5" id="KW-1185">Reference proteome</keyword>
<reference evidence="6" key="1">
    <citation type="submission" date="2025-08" db="UniProtKB">
        <authorList>
            <consortium name="RefSeq"/>
        </authorList>
    </citation>
    <scope>IDENTIFICATION</scope>
    <source>
        <tissue evidence="6">Blood</tissue>
    </source>
</reference>
<dbReference type="SMART" id="SM00033">
    <property type="entry name" value="CH"/>
    <property type="match status" value="1"/>
</dbReference>
<name>A0ABM2EWI5_EQUPR</name>
<proteinExistence type="inferred from homology"/>
<dbReference type="InterPro" id="IPR036872">
    <property type="entry name" value="CH_dom_sf"/>
</dbReference>
<evidence type="ECO:0000256" key="1">
    <source>
        <dbReference type="ARBA" id="ARBA00009631"/>
    </source>
</evidence>
<organism evidence="5 6">
    <name type="scientific">Equus przewalskii</name>
    <name type="common">Przewalski's horse</name>
    <name type="synonym">Equus caballus przewalskii</name>
    <dbReference type="NCBI Taxonomy" id="9798"/>
    <lineage>
        <taxon>Eukaryota</taxon>
        <taxon>Metazoa</taxon>
        <taxon>Chordata</taxon>
        <taxon>Craniata</taxon>
        <taxon>Vertebrata</taxon>
        <taxon>Euteleostomi</taxon>
        <taxon>Mammalia</taxon>
        <taxon>Eutheria</taxon>
        <taxon>Laurasiatheria</taxon>
        <taxon>Perissodactyla</taxon>
        <taxon>Equidae</taxon>
        <taxon>Equus</taxon>
    </lineage>
</organism>
<dbReference type="Pfam" id="PF00307">
    <property type="entry name" value="CH"/>
    <property type="match status" value="1"/>
</dbReference>
<sequence length="295" mass="32951">MSRDDYRCPVSPDAPDPLIHVLAHRPSLLSTALCFCAAAPLNRLGPCPAPGPPRLRREPLKTPDRARALHSPLQPPPERAAVDPRERSPQLPSSFRMANRGPAYGLSREVQQKIEKQYDADLEQILIQWITSQCRKDVGRPQPGREHFQNWLKDGTVLCELINGLYPEGQAPVKKIQASAMAFKQMEQISQFLQAAERYGINTTDIFQTVDLWEGKNMACVQRTLMNLGGLAVARNDGLFRGDPNWFPKKSKENPRNFSDDQLQEGKNVIGLQMGTNRGASQAGMTGYGMPRQIL</sequence>
<dbReference type="PROSITE" id="PS51122">
    <property type="entry name" value="CALPONIN_2"/>
    <property type="match status" value="1"/>
</dbReference>
<evidence type="ECO:0000313" key="5">
    <source>
        <dbReference type="Proteomes" id="UP001652662"/>
    </source>
</evidence>
<dbReference type="PRINTS" id="PR00888">
    <property type="entry name" value="SM22CALPONIN"/>
</dbReference>
<dbReference type="PANTHER" id="PTHR47385:SF20">
    <property type="entry name" value="TRANSGELIN-2"/>
    <property type="match status" value="1"/>
</dbReference>
<protein>
    <recommendedName>
        <fullName evidence="2">Transgelin</fullName>
    </recommendedName>
</protein>